<comment type="subcellular location">
    <subcellularLocation>
        <location evidence="1">Membrane</location>
        <topology evidence="1">Multi-pass membrane protein</topology>
    </subcellularLocation>
</comment>
<dbReference type="GO" id="GO:0016020">
    <property type="term" value="C:membrane"/>
    <property type="evidence" value="ECO:0007669"/>
    <property type="project" value="UniProtKB-SubCell"/>
</dbReference>
<evidence type="ECO:0000313" key="6">
    <source>
        <dbReference type="EMBL" id="RDY09207.1"/>
    </source>
</evidence>
<dbReference type="AlphaFoldDB" id="A0A371I2C7"/>
<comment type="caution">
    <text evidence="6">The sequence shown here is derived from an EMBL/GenBank/DDBJ whole genome shotgun (WGS) entry which is preliminary data.</text>
</comment>
<reference evidence="6" key="1">
    <citation type="submission" date="2018-05" db="EMBL/GenBank/DDBJ databases">
        <title>Draft genome of Mucuna pruriens seed.</title>
        <authorList>
            <person name="Nnadi N.E."/>
            <person name="Vos R."/>
            <person name="Hasami M.H."/>
            <person name="Devisetty U.K."/>
            <person name="Aguiy J.C."/>
        </authorList>
    </citation>
    <scope>NUCLEOTIDE SEQUENCE [LARGE SCALE GENOMIC DNA]</scope>
    <source>
        <strain evidence="6">JCA_2017</strain>
    </source>
</reference>
<evidence type="ECO:0000256" key="4">
    <source>
        <dbReference type="ARBA" id="ARBA00022989"/>
    </source>
</evidence>
<keyword evidence="3" id="KW-0812">Transmembrane</keyword>
<accession>A0A371I2C7</accession>
<organism evidence="6 7">
    <name type="scientific">Mucuna pruriens</name>
    <name type="common">Velvet bean</name>
    <name type="synonym">Dolichos pruriens</name>
    <dbReference type="NCBI Taxonomy" id="157652"/>
    <lineage>
        <taxon>Eukaryota</taxon>
        <taxon>Viridiplantae</taxon>
        <taxon>Streptophyta</taxon>
        <taxon>Embryophyta</taxon>
        <taxon>Tracheophyta</taxon>
        <taxon>Spermatophyta</taxon>
        <taxon>Magnoliopsida</taxon>
        <taxon>eudicotyledons</taxon>
        <taxon>Gunneridae</taxon>
        <taxon>Pentapetalae</taxon>
        <taxon>rosids</taxon>
        <taxon>fabids</taxon>
        <taxon>Fabales</taxon>
        <taxon>Fabaceae</taxon>
        <taxon>Papilionoideae</taxon>
        <taxon>50 kb inversion clade</taxon>
        <taxon>NPAAA clade</taxon>
        <taxon>indigoferoid/millettioid clade</taxon>
        <taxon>Phaseoleae</taxon>
        <taxon>Mucuna</taxon>
    </lineage>
</organism>
<dbReference type="OrthoDB" id="754047at2759"/>
<dbReference type="EMBL" id="QJKJ01001098">
    <property type="protein sequence ID" value="RDY09207.1"/>
    <property type="molecule type" value="Genomic_DNA"/>
</dbReference>
<dbReference type="STRING" id="157652.A0A371I2C7"/>
<sequence>MEILDRSGLSLQLNGDNGDPYLGFRIGVGEGDGLTTETDLEAAFSSKTGPRKHRYRMRNIKLFGVDLSLDNVAAAMIYFVQDSMVVERAHGESRSAFGSLQSLCWSSSAFGGIVSSYFSGSLLDAYEVGWSSIFAYVKWLSLDLWLPLNGK</sequence>
<dbReference type="InterPro" id="IPR039309">
    <property type="entry name" value="BT1"/>
</dbReference>
<dbReference type="Pfam" id="PF03092">
    <property type="entry name" value="BT1"/>
    <property type="match status" value="1"/>
</dbReference>
<dbReference type="PANTHER" id="PTHR31585">
    <property type="entry name" value="FOLATE-BIOPTERIN TRANSPORTER 1, CHLOROPLASTIC"/>
    <property type="match status" value="1"/>
</dbReference>
<evidence type="ECO:0000256" key="1">
    <source>
        <dbReference type="ARBA" id="ARBA00004141"/>
    </source>
</evidence>
<evidence type="ECO:0000256" key="2">
    <source>
        <dbReference type="ARBA" id="ARBA00022448"/>
    </source>
</evidence>
<evidence type="ECO:0000256" key="3">
    <source>
        <dbReference type="ARBA" id="ARBA00022692"/>
    </source>
</evidence>
<keyword evidence="4" id="KW-1133">Transmembrane helix</keyword>
<dbReference type="PANTHER" id="PTHR31585:SF0">
    <property type="entry name" value="FOLATE-BIOPTERIN TRANSPORTER 1, CHLOROPLASTIC"/>
    <property type="match status" value="1"/>
</dbReference>
<keyword evidence="5" id="KW-0472">Membrane</keyword>
<gene>
    <name evidence="6" type="ORF">CR513_06458</name>
</gene>
<name>A0A371I2C7_MUCPR</name>
<dbReference type="Proteomes" id="UP000257109">
    <property type="component" value="Unassembled WGS sequence"/>
</dbReference>
<keyword evidence="2" id="KW-0813">Transport</keyword>
<protein>
    <submittedName>
        <fullName evidence="6">Folate-biopterin transporter 1, chloroplastic</fullName>
    </submittedName>
</protein>
<evidence type="ECO:0000256" key="5">
    <source>
        <dbReference type="ARBA" id="ARBA00023136"/>
    </source>
</evidence>
<keyword evidence="7" id="KW-1185">Reference proteome</keyword>
<evidence type="ECO:0000313" key="7">
    <source>
        <dbReference type="Proteomes" id="UP000257109"/>
    </source>
</evidence>
<proteinExistence type="predicted"/>
<feature type="non-terminal residue" evidence="6">
    <location>
        <position position="1"/>
    </location>
</feature>